<dbReference type="Proteomes" id="UP000693970">
    <property type="component" value="Unassembled WGS sequence"/>
</dbReference>
<name>A0A9K3PPQ1_9STRA</name>
<reference evidence="4" key="2">
    <citation type="submission" date="2021-04" db="EMBL/GenBank/DDBJ databases">
        <authorList>
            <person name="Podell S."/>
        </authorList>
    </citation>
    <scope>NUCLEOTIDE SEQUENCE</scope>
    <source>
        <strain evidence="4">Hildebrandi</strain>
    </source>
</reference>
<comment type="similarity">
    <text evidence="2">Belongs to the HSF family.</text>
</comment>
<dbReference type="InterPro" id="IPR000232">
    <property type="entry name" value="HSF_DNA-bd"/>
</dbReference>
<dbReference type="FunFam" id="1.10.10.10:FF:000479">
    <property type="entry name" value="Predicted protein"/>
    <property type="match status" value="1"/>
</dbReference>
<comment type="caution">
    <text evidence="4">The sequence shown here is derived from an EMBL/GenBank/DDBJ whole genome shotgun (WGS) entry which is preliminary data.</text>
</comment>
<protein>
    <submittedName>
        <fullName evidence="4">HSF-type DNA-binding protein</fullName>
    </submittedName>
</protein>
<evidence type="ECO:0000259" key="3">
    <source>
        <dbReference type="SMART" id="SM00415"/>
    </source>
</evidence>
<sequence>MCISNIGNRRPFPTNGFKSRGGADASSCSSTIDASSLKAALKDTSDASHYSNKNNHIVVQHCYHDHAHDNRTDYQEDLPARGGVTVPFPLKLHDMLNAVVENGHEHIVSWQPHGRCFVVHKPKEFVELLPYYFKLSKLASFQRQLNLYGFQRLTKGNDRGGYYHELFLKNRVFLAHSIQRIKVKGTGVRARSNPDQEPDFWSMPWVQPEQNHDSSEYNPSALRAVSCGSSISSSRTSTSDSPQLFPLNFELEDTQSAMYQSSNMSLFFSQKLPLHMEPTALSPELSFTVNPVSALHEDDELFGKHFFDVEKICRQQPVAVPPSPTPVLPSMLFGSFDDGDEVMTKEVDEFFEDFDFPDDIGDEIEDDQVFGALLEQMIS</sequence>
<evidence type="ECO:0000256" key="1">
    <source>
        <dbReference type="ARBA" id="ARBA00023125"/>
    </source>
</evidence>
<evidence type="ECO:0000313" key="4">
    <source>
        <dbReference type="EMBL" id="KAG7355495.1"/>
    </source>
</evidence>
<dbReference type="PANTHER" id="PTHR10015:SF206">
    <property type="entry name" value="HSF-TYPE DNA-BINDING DOMAIN-CONTAINING PROTEIN"/>
    <property type="match status" value="1"/>
</dbReference>
<reference evidence="4" key="1">
    <citation type="journal article" date="2021" name="Sci. Rep.">
        <title>Diploid genomic architecture of Nitzschia inconspicua, an elite biomass production diatom.</title>
        <authorList>
            <person name="Oliver A."/>
            <person name="Podell S."/>
            <person name="Pinowska A."/>
            <person name="Traller J.C."/>
            <person name="Smith S.R."/>
            <person name="McClure R."/>
            <person name="Beliaev A."/>
            <person name="Bohutskyi P."/>
            <person name="Hill E.A."/>
            <person name="Rabines A."/>
            <person name="Zheng H."/>
            <person name="Allen L.Z."/>
            <person name="Kuo A."/>
            <person name="Grigoriev I.V."/>
            <person name="Allen A.E."/>
            <person name="Hazlebeck D."/>
            <person name="Allen E.E."/>
        </authorList>
    </citation>
    <scope>NUCLEOTIDE SEQUENCE</scope>
    <source>
        <strain evidence="4">Hildebrandi</strain>
    </source>
</reference>
<keyword evidence="5" id="KW-1185">Reference proteome</keyword>
<dbReference type="AlphaFoldDB" id="A0A9K3PPQ1"/>
<organism evidence="4 5">
    <name type="scientific">Nitzschia inconspicua</name>
    <dbReference type="NCBI Taxonomy" id="303405"/>
    <lineage>
        <taxon>Eukaryota</taxon>
        <taxon>Sar</taxon>
        <taxon>Stramenopiles</taxon>
        <taxon>Ochrophyta</taxon>
        <taxon>Bacillariophyta</taxon>
        <taxon>Bacillariophyceae</taxon>
        <taxon>Bacillariophycidae</taxon>
        <taxon>Bacillariales</taxon>
        <taxon>Bacillariaceae</taxon>
        <taxon>Nitzschia</taxon>
    </lineage>
</organism>
<feature type="domain" description="HSF-type DNA-binding" evidence="3">
    <location>
        <begin position="84"/>
        <end position="181"/>
    </location>
</feature>
<dbReference type="Pfam" id="PF00447">
    <property type="entry name" value="HSF_DNA-bind"/>
    <property type="match status" value="1"/>
</dbReference>
<dbReference type="OrthoDB" id="46693at2759"/>
<proteinExistence type="inferred from homology"/>
<keyword evidence="1 4" id="KW-0238">DNA-binding</keyword>
<dbReference type="GO" id="GO:0043565">
    <property type="term" value="F:sequence-specific DNA binding"/>
    <property type="evidence" value="ECO:0007669"/>
    <property type="project" value="InterPro"/>
</dbReference>
<gene>
    <name evidence="4" type="ORF">IV203_000181</name>
</gene>
<evidence type="ECO:0000256" key="2">
    <source>
        <dbReference type="RuleBase" id="RU004020"/>
    </source>
</evidence>
<dbReference type="SMART" id="SM00415">
    <property type="entry name" value="HSF"/>
    <property type="match status" value="1"/>
</dbReference>
<dbReference type="EMBL" id="JAGRRH010000015">
    <property type="protein sequence ID" value="KAG7355495.1"/>
    <property type="molecule type" value="Genomic_DNA"/>
</dbReference>
<evidence type="ECO:0000313" key="5">
    <source>
        <dbReference type="Proteomes" id="UP000693970"/>
    </source>
</evidence>
<dbReference type="GO" id="GO:0003700">
    <property type="term" value="F:DNA-binding transcription factor activity"/>
    <property type="evidence" value="ECO:0007669"/>
    <property type="project" value="InterPro"/>
</dbReference>
<dbReference type="PANTHER" id="PTHR10015">
    <property type="entry name" value="HEAT SHOCK TRANSCRIPTION FACTOR"/>
    <property type="match status" value="1"/>
</dbReference>
<accession>A0A9K3PPQ1</accession>